<sequence>MAHVEARFVEGNLMRHVSTMSLTSSVGLMAIFAVDLIDVLFISMLGQEALAAAAGYASVVMFFASAVNIGLSVAAGVLVANSLGGGKDLPAREHAFSSSMFAIAFGILIPLLLLPNLDFILGLLGASDDVTERAKDYLWIILPTTFMSGLGMTTVAVLRAYGDGKRAMYPSLMGALVNGVLDPILIFSLSMGLEGAAWATVSARFVTMVVAIWPAFRLYNAFAIPRVQCFMYDIREGMQIAMPAILATVATPVGVAIVTREMAKYGTDAVAGMAIINRMIPVVFSVVLALSGSIGPIMGQNFGAGRLDRVRETFVDGVIFAGLYVVGIAAALFIFRTPIADLFGAEGMTRDLIFLFCGPLALASFFNAVIFVANASFNNLGHPGYSTWVNWGRQTLGTLPLVLLGGALFGAPGVLIGQAVGGVVFAGVAAWISLWMMTDQKHPMRQLTCRFQLQRRMHEVCLRCNR</sequence>
<evidence type="ECO:0000256" key="1">
    <source>
        <dbReference type="ARBA" id="ARBA00004429"/>
    </source>
</evidence>
<feature type="transmembrane region" description="Helical" evidence="7">
    <location>
        <begin position="20"/>
        <end position="42"/>
    </location>
</feature>
<reference evidence="8 9" key="1">
    <citation type="submission" date="2023-10" db="EMBL/GenBank/DDBJ databases">
        <title>Roseovarius strain S88 nov., isolated from a marine algae.</title>
        <authorList>
            <person name="Lee M.W."/>
            <person name="Lee J.K."/>
            <person name="Kim J.M."/>
            <person name="Choi D.G."/>
            <person name="Baek J.H."/>
            <person name="Bayburt H."/>
            <person name="Jung J.J."/>
            <person name="Han D.M."/>
            <person name="Jeon C.O."/>
        </authorList>
    </citation>
    <scope>NUCLEOTIDE SEQUENCE [LARGE SCALE GENOMIC DNA]</scope>
    <source>
        <strain evidence="8 9">S88</strain>
    </source>
</reference>
<name>A0ABZ2HCL3_9RHOB</name>
<dbReference type="InterPro" id="IPR048279">
    <property type="entry name" value="MdtK-like"/>
</dbReference>
<feature type="transmembrane region" description="Helical" evidence="7">
    <location>
        <begin position="240"/>
        <end position="258"/>
    </location>
</feature>
<keyword evidence="5 7" id="KW-1133">Transmembrane helix</keyword>
<proteinExistence type="predicted"/>
<feature type="transmembrane region" description="Helical" evidence="7">
    <location>
        <begin position="279"/>
        <end position="298"/>
    </location>
</feature>
<dbReference type="InterPro" id="IPR051327">
    <property type="entry name" value="MATE_MepA_subfamily"/>
</dbReference>
<evidence type="ECO:0000256" key="6">
    <source>
        <dbReference type="ARBA" id="ARBA00023136"/>
    </source>
</evidence>
<evidence type="ECO:0000256" key="7">
    <source>
        <dbReference type="SAM" id="Phobius"/>
    </source>
</evidence>
<organism evidence="8 9">
    <name type="scientific">Roseovarius phycicola</name>
    <dbReference type="NCBI Taxonomy" id="3080976"/>
    <lineage>
        <taxon>Bacteria</taxon>
        <taxon>Pseudomonadati</taxon>
        <taxon>Pseudomonadota</taxon>
        <taxon>Alphaproteobacteria</taxon>
        <taxon>Rhodobacterales</taxon>
        <taxon>Roseobacteraceae</taxon>
        <taxon>Roseovarius</taxon>
    </lineage>
</organism>
<dbReference type="NCBIfam" id="TIGR00797">
    <property type="entry name" value="matE"/>
    <property type="match status" value="1"/>
</dbReference>
<feature type="transmembrane region" description="Helical" evidence="7">
    <location>
        <begin position="137"/>
        <end position="161"/>
    </location>
</feature>
<keyword evidence="3" id="KW-1003">Cell membrane</keyword>
<evidence type="ECO:0000256" key="4">
    <source>
        <dbReference type="ARBA" id="ARBA00022692"/>
    </source>
</evidence>
<feature type="transmembrane region" description="Helical" evidence="7">
    <location>
        <begin position="415"/>
        <end position="437"/>
    </location>
</feature>
<feature type="transmembrane region" description="Helical" evidence="7">
    <location>
        <begin position="196"/>
        <end position="216"/>
    </location>
</feature>
<dbReference type="EMBL" id="CP146069">
    <property type="protein sequence ID" value="WWR45205.1"/>
    <property type="molecule type" value="Genomic_DNA"/>
</dbReference>
<keyword evidence="4 7" id="KW-0812">Transmembrane</keyword>
<evidence type="ECO:0000313" key="8">
    <source>
        <dbReference type="EMBL" id="WWR45205.1"/>
    </source>
</evidence>
<keyword evidence="6 7" id="KW-0472">Membrane</keyword>
<feature type="transmembrane region" description="Helical" evidence="7">
    <location>
        <begin position="100"/>
        <end position="125"/>
    </location>
</feature>
<dbReference type="PIRSF" id="PIRSF006603">
    <property type="entry name" value="DinF"/>
    <property type="match status" value="1"/>
</dbReference>
<dbReference type="Proteomes" id="UP001364156">
    <property type="component" value="Chromosome"/>
</dbReference>
<gene>
    <name evidence="8" type="ORF">RZ517_10300</name>
</gene>
<evidence type="ECO:0000256" key="2">
    <source>
        <dbReference type="ARBA" id="ARBA00022448"/>
    </source>
</evidence>
<comment type="subcellular location">
    <subcellularLocation>
        <location evidence="1">Cell inner membrane</location>
        <topology evidence="1">Multi-pass membrane protein</topology>
    </subcellularLocation>
</comment>
<evidence type="ECO:0000256" key="3">
    <source>
        <dbReference type="ARBA" id="ARBA00022475"/>
    </source>
</evidence>
<keyword evidence="2" id="KW-0813">Transport</keyword>
<dbReference type="InterPro" id="IPR002528">
    <property type="entry name" value="MATE_fam"/>
</dbReference>
<feature type="transmembrane region" description="Helical" evidence="7">
    <location>
        <begin position="318"/>
        <end position="340"/>
    </location>
</feature>
<dbReference type="PANTHER" id="PTHR43823:SF3">
    <property type="entry name" value="MULTIDRUG EXPORT PROTEIN MEPA"/>
    <property type="match status" value="1"/>
</dbReference>
<accession>A0ABZ2HCL3</accession>
<feature type="transmembrane region" description="Helical" evidence="7">
    <location>
        <begin position="54"/>
        <end position="80"/>
    </location>
</feature>
<protein>
    <submittedName>
        <fullName evidence="8">MATE family efflux transporter</fullName>
    </submittedName>
</protein>
<dbReference type="Pfam" id="PF01554">
    <property type="entry name" value="MatE"/>
    <property type="match status" value="2"/>
</dbReference>
<dbReference type="PANTHER" id="PTHR43823">
    <property type="entry name" value="SPORULATION PROTEIN YKVU"/>
    <property type="match status" value="1"/>
</dbReference>
<keyword evidence="9" id="KW-1185">Reference proteome</keyword>
<feature type="transmembrane region" description="Helical" evidence="7">
    <location>
        <begin position="352"/>
        <end position="373"/>
    </location>
</feature>
<dbReference type="RefSeq" id="WP_338548134.1">
    <property type="nucleotide sequence ID" value="NZ_CP146069.1"/>
</dbReference>
<evidence type="ECO:0000256" key="5">
    <source>
        <dbReference type="ARBA" id="ARBA00022989"/>
    </source>
</evidence>
<evidence type="ECO:0000313" key="9">
    <source>
        <dbReference type="Proteomes" id="UP001364156"/>
    </source>
</evidence>